<proteinExistence type="predicted"/>
<dbReference type="STRING" id="1210086.GCA_001613105_06188"/>
<dbReference type="InterPro" id="IPR028098">
    <property type="entry name" value="Glyco_trans_4-like_N"/>
</dbReference>
<dbReference type="Proteomes" id="UP000254869">
    <property type="component" value="Unassembled WGS sequence"/>
</dbReference>
<dbReference type="Pfam" id="PF13439">
    <property type="entry name" value="Glyco_transf_4"/>
    <property type="match status" value="1"/>
</dbReference>
<dbReference type="Pfam" id="PF13692">
    <property type="entry name" value="Glyco_trans_1_4"/>
    <property type="match status" value="1"/>
</dbReference>
<evidence type="ECO:0000313" key="4">
    <source>
        <dbReference type="EMBL" id="RDI67739.1"/>
    </source>
</evidence>
<dbReference type="AlphaFoldDB" id="A0A370IAH6"/>
<sequence>MVGLRVHMTGSEWFSTAPGGLNRYFTDLHCALRGLDEITLTATAFGTAPRGGRTWGPTGGSTAYRARRAFMDRSELSPKTILDRHFCLYGPPTAGPLVVHFHGPWAQESRAAGETDRTVRAKYLLERLRYARADRFVVLSGHFRDILRNDYHVPADRITVIPPGVDLDRFTISEPPQDDSVPTVLCVRRLERRMGIDVLLRCWPAVTDRHPDARLIIVGTGSAEPELRARAATDESVIFTGRVDDTELTRLYTRATCTAIPSLTLEGFGLIALESLAAGRPPIVTDCGGLPDSVRDLDPSLIVAPGDPDALAERLATALDGDAPTPKQCRAHAESFSWDRAARRHLELYRELSA</sequence>
<organism evidence="4 5">
    <name type="scientific">Nocardia pseudobrasiliensis</name>
    <dbReference type="NCBI Taxonomy" id="45979"/>
    <lineage>
        <taxon>Bacteria</taxon>
        <taxon>Bacillati</taxon>
        <taxon>Actinomycetota</taxon>
        <taxon>Actinomycetes</taxon>
        <taxon>Mycobacteriales</taxon>
        <taxon>Nocardiaceae</taxon>
        <taxon>Nocardia</taxon>
    </lineage>
</organism>
<comment type="caution">
    <text evidence="4">The sequence shown here is derived from an EMBL/GenBank/DDBJ whole genome shotgun (WGS) entry which is preliminary data.</text>
</comment>
<dbReference type="InterPro" id="IPR050194">
    <property type="entry name" value="Glycosyltransferase_grp1"/>
</dbReference>
<dbReference type="Gene3D" id="3.40.50.2000">
    <property type="entry name" value="Glycogen Phosphorylase B"/>
    <property type="match status" value="2"/>
</dbReference>
<evidence type="ECO:0000256" key="1">
    <source>
        <dbReference type="ARBA" id="ARBA00022676"/>
    </source>
</evidence>
<name>A0A370IAH6_9NOCA</name>
<dbReference type="GO" id="GO:1901137">
    <property type="term" value="P:carbohydrate derivative biosynthetic process"/>
    <property type="evidence" value="ECO:0007669"/>
    <property type="project" value="UniProtKB-ARBA"/>
</dbReference>
<keyword evidence="5" id="KW-1185">Reference proteome</keyword>
<accession>A0A370IAH6</accession>
<dbReference type="SUPFAM" id="SSF53756">
    <property type="entry name" value="UDP-Glycosyltransferase/glycogen phosphorylase"/>
    <property type="match status" value="1"/>
</dbReference>
<dbReference type="CDD" id="cd03801">
    <property type="entry name" value="GT4_PimA-like"/>
    <property type="match status" value="1"/>
</dbReference>
<dbReference type="PANTHER" id="PTHR45947:SF3">
    <property type="entry name" value="SULFOQUINOVOSYL TRANSFERASE SQD2"/>
    <property type="match status" value="1"/>
</dbReference>
<dbReference type="GO" id="GO:0016758">
    <property type="term" value="F:hexosyltransferase activity"/>
    <property type="evidence" value="ECO:0007669"/>
    <property type="project" value="TreeGrafter"/>
</dbReference>
<dbReference type="PANTHER" id="PTHR45947">
    <property type="entry name" value="SULFOQUINOVOSYL TRANSFERASE SQD2"/>
    <property type="match status" value="1"/>
</dbReference>
<dbReference type="EMBL" id="QQBC01000002">
    <property type="protein sequence ID" value="RDI67739.1"/>
    <property type="molecule type" value="Genomic_DNA"/>
</dbReference>
<evidence type="ECO:0000313" key="5">
    <source>
        <dbReference type="Proteomes" id="UP000254869"/>
    </source>
</evidence>
<evidence type="ECO:0000259" key="3">
    <source>
        <dbReference type="Pfam" id="PF13439"/>
    </source>
</evidence>
<keyword evidence="2 4" id="KW-0808">Transferase</keyword>
<feature type="domain" description="Glycosyltransferase subfamily 4-like N-terminal" evidence="3">
    <location>
        <begin position="19"/>
        <end position="169"/>
    </location>
</feature>
<reference evidence="4 5" key="1">
    <citation type="submission" date="2018-07" db="EMBL/GenBank/DDBJ databases">
        <title>Genomic Encyclopedia of Type Strains, Phase IV (KMG-IV): sequencing the most valuable type-strain genomes for metagenomic binning, comparative biology and taxonomic classification.</title>
        <authorList>
            <person name="Goeker M."/>
        </authorList>
    </citation>
    <scope>NUCLEOTIDE SEQUENCE [LARGE SCALE GENOMIC DNA]</scope>
    <source>
        <strain evidence="4 5">DSM 44290</strain>
    </source>
</reference>
<dbReference type="GO" id="GO:1903509">
    <property type="term" value="P:liposaccharide metabolic process"/>
    <property type="evidence" value="ECO:0007669"/>
    <property type="project" value="UniProtKB-ARBA"/>
</dbReference>
<evidence type="ECO:0000256" key="2">
    <source>
        <dbReference type="ARBA" id="ARBA00022679"/>
    </source>
</evidence>
<protein>
    <submittedName>
        <fullName evidence="4">Glycosyltransferase involved in cell wall biosynthesis</fullName>
    </submittedName>
</protein>
<gene>
    <name evidence="4" type="ORF">DFR76_102138</name>
</gene>
<keyword evidence="1" id="KW-0328">Glycosyltransferase</keyword>